<evidence type="ECO:0000313" key="2">
    <source>
        <dbReference type="Proteomes" id="UP001501697"/>
    </source>
</evidence>
<evidence type="ECO:0000313" key="1">
    <source>
        <dbReference type="EMBL" id="GAA3625985.1"/>
    </source>
</evidence>
<keyword evidence="2" id="KW-1185">Reference proteome</keyword>
<reference evidence="2" key="1">
    <citation type="journal article" date="2019" name="Int. J. Syst. Evol. Microbiol.">
        <title>The Global Catalogue of Microorganisms (GCM) 10K type strain sequencing project: providing services to taxonomists for standard genome sequencing and annotation.</title>
        <authorList>
            <consortium name="The Broad Institute Genomics Platform"/>
            <consortium name="The Broad Institute Genome Sequencing Center for Infectious Disease"/>
            <person name="Wu L."/>
            <person name="Ma J."/>
        </authorList>
    </citation>
    <scope>NUCLEOTIDE SEQUENCE [LARGE SCALE GENOMIC DNA]</scope>
    <source>
        <strain evidence="2">JCM 16544</strain>
    </source>
</reference>
<dbReference type="RefSeq" id="WP_344736323.1">
    <property type="nucleotide sequence ID" value="NZ_BAAAYU010000001.1"/>
</dbReference>
<proteinExistence type="predicted"/>
<dbReference type="EMBL" id="BAAAYU010000001">
    <property type="protein sequence ID" value="GAA3625985.1"/>
    <property type="molecule type" value="Genomic_DNA"/>
</dbReference>
<sequence>MAHERRTVTVRMTLEELHALYDAVGDHGRALAVTSPGEAATLWPFIVRLEEAWTAAAPKRRRRVRRDS</sequence>
<name>A0ABP7A6J8_9MICO</name>
<gene>
    <name evidence="1" type="ORF">GCM10022200_05420</name>
</gene>
<accession>A0ABP7A6J8</accession>
<organism evidence="1 2">
    <name type="scientific">Microbacterium awajiense</name>
    <dbReference type="NCBI Taxonomy" id="415214"/>
    <lineage>
        <taxon>Bacteria</taxon>
        <taxon>Bacillati</taxon>
        <taxon>Actinomycetota</taxon>
        <taxon>Actinomycetes</taxon>
        <taxon>Micrococcales</taxon>
        <taxon>Microbacteriaceae</taxon>
        <taxon>Microbacterium</taxon>
    </lineage>
</organism>
<comment type="caution">
    <text evidence="1">The sequence shown here is derived from an EMBL/GenBank/DDBJ whole genome shotgun (WGS) entry which is preliminary data.</text>
</comment>
<dbReference type="Proteomes" id="UP001501697">
    <property type="component" value="Unassembled WGS sequence"/>
</dbReference>
<protein>
    <submittedName>
        <fullName evidence="1">Uncharacterized protein</fullName>
    </submittedName>
</protein>